<dbReference type="Proteomes" id="UP000320582">
    <property type="component" value="Unassembled WGS sequence"/>
</dbReference>
<comment type="pathway">
    <text evidence="1">Cofactor biosynthesis; tetrahydrofolate biosynthesis; 2-amino-4-hydroxy-6-hydroxymethyl-7,8-dihydropteridine diphosphate from 7,8-dihydroneopterin triphosphate: step 4/4.</text>
</comment>
<evidence type="ECO:0000256" key="7">
    <source>
        <dbReference type="ARBA" id="ARBA00022777"/>
    </source>
</evidence>
<evidence type="ECO:0000256" key="1">
    <source>
        <dbReference type="ARBA" id="ARBA00005051"/>
    </source>
</evidence>
<evidence type="ECO:0000313" key="15">
    <source>
        <dbReference type="Proteomes" id="UP000320582"/>
    </source>
</evidence>
<protein>
    <recommendedName>
        <fullName evidence="4">2-amino-4-hydroxy-6-hydroxymethyldihydropteridine pyrophosphokinase</fullName>
        <ecNumber evidence="3">2.7.6.3</ecNumber>
    </recommendedName>
    <alternativeName>
        <fullName evidence="11">6-hydroxymethyl-7,8-dihydropterin pyrophosphokinase</fullName>
    </alternativeName>
    <alternativeName>
        <fullName evidence="12">7,8-dihydro-6-hydroxymethylpterin-pyrophosphokinase</fullName>
    </alternativeName>
</protein>
<feature type="domain" description="7,8-dihydro-6-hydroxymethylpterin-pyrophosphokinase" evidence="13">
    <location>
        <begin position="15"/>
        <end position="165"/>
    </location>
</feature>
<evidence type="ECO:0000256" key="3">
    <source>
        <dbReference type="ARBA" id="ARBA00013253"/>
    </source>
</evidence>
<dbReference type="CDD" id="cd00483">
    <property type="entry name" value="HPPK"/>
    <property type="match status" value="1"/>
</dbReference>
<dbReference type="EC" id="2.7.6.3" evidence="3"/>
<dbReference type="GO" id="GO:0046656">
    <property type="term" value="P:folic acid biosynthetic process"/>
    <property type="evidence" value="ECO:0007669"/>
    <property type="project" value="UniProtKB-KW"/>
</dbReference>
<keyword evidence="7 14" id="KW-0418">Kinase</keyword>
<dbReference type="Gene3D" id="3.30.70.560">
    <property type="entry name" value="7,8-Dihydro-6-hydroxymethylpterin-pyrophosphokinase HPPK"/>
    <property type="match status" value="1"/>
</dbReference>
<dbReference type="InterPro" id="IPR000550">
    <property type="entry name" value="Hppk"/>
</dbReference>
<evidence type="ECO:0000256" key="10">
    <source>
        <dbReference type="ARBA" id="ARBA00029409"/>
    </source>
</evidence>
<dbReference type="UniPathway" id="UPA00077">
    <property type="reaction ID" value="UER00155"/>
</dbReference>
<keyword evidence="5" id="KW-0808">Transferase</keyword>
<proteinExistence type="inferred from homology"/>
<evidence type="ECO:0000256" key="6">
    <source>
        <dbReference type="ARBA" id="ARBA00022741"/>
    </source>
</evidence>
<gene>
    <name evidence="14" type="ORF">BD293_0521</name>
</gene>
<evidence type="ECO:0000256" key="11">
    <source>
        <dbReference type="ARBA" id="ARBA00029766"/>
    </source>
</evidence>
<dbReference type="GO" id="GO:0016301">
    <property type="term" value="F:kinase activity"/>
    <property type="evidence" value="ECO:0007669"/>
    <property type="project" value="UniProtKB-KW"/>
</dbReference>
<sequence length="196" mass="22000">MRNIDESKDYNWVLIALGGNLIGEKDSPLEYIHDAICEFSQSDVEVEAQSRVYRTPCFPAGAGPDFVNAAIACVTDLPPSSIMRTLHEIESRAGRTRLQRWEPRVLDLDLLAVGDLICPDIARYRDWAGLDLQDQMRLAPGELILPHPRMHERAFVLVPLMDIAPDWRHPVLGKTVAEMHAALDPADLAEIWPVSQ</sequence>
<keyword evidence="9" id="KW-0289">Folate biosynthesis</keyword>
<accession>A0A543KA63</accession>
<name>A0A543KA63_9RHOB</name>
<evidence type="ECO:0000256" key="8">
    <source>
        <dbReference type="ARBA" id="ARBA00022840"/>
    </source>
</evidence>
<evidence type="ECO:0000256" key="9">
    <source>
        <dbReference type="ARBA" id="ARBA00022909"/>
    </source>
</evidence>
<organism evidence="14 15">
    <name type="scientific">Roseinatronobacter monicus</name>
    <dbReference type="NCBI Taxonomy" id="393481"/>
    <lineage>
        <taxon>Bacteria</taxon>
        <taxon>Pseudomonadati</taxon>
        <taxon>Pseudomonadota</taxon>
        <taxon>Alphaproteobacteria</taxon>
        <taxon>Rhodobacterales</taxon>
        <taxon>Paracoccaceae</taxon>
        <taxon>Roseinatronobacter</taxon>
    </lineage>
</organism>
<dbReference type="PANTHER" id="PTHR43071:SF1">
    <property type="entry name" value="2-AMINO-4-HYDROXY-6-HYDROXYMETHYLDIHYDROPTERIDINE PYROPHOSPHOKINASE"/>
    <property type="match status" value="1"/>
</dbReference>
<dbReference type="OrthoDB" id="9808041at2"/>
<dbReference type="PANTHER" id="PTHR43071">
    <property type="entry name" value="2-AMINO-4-HYDROXY-6-HYDROXYMETHYLDIHYDROPTERIDINE PYROPHOSPHOKINASE"/>
    <property type="match status" value="1"/>
</dbReference>
<dbReference type="GO" id="GO:0003848">
    <property type="term" value="F:2-amino-4-hydroxy-6-hydroxymethyldihydropteridine diphosphokinase activity"/>
    <property type="evidence" value="ECO:0007669"/>
    <property type="project" value="UniProtKB-EC"/>
</dbReference>
<evidence type="ECO:0000313" key="14">
    <source>
        <dbReference type="EMBL" id="TQM91942.1"/>
    </source>
</evidence>
<comment type="similarity">
    <text evidence="2">Belongs to the HPPK family.</text>
</comment>
<keyword evidence="8" id="KW-0067">ATP-binding</keyword>
<dbReference type="NCBIfam" id="TIGR01498">
    <property type="entry name" value="folK"/>
    <property type="match status" value="1"/>
</dbReference>
<evidence type="ECO:0000256" key="2">
    <source>
        <dbReference type="ARBA" id="ARBA00005810"/>
    </source>
</evidence>
<keyword evidence="15" id="KW-1185">Reference proteome</keyword>
<comment type="function">
    <text evidence="10">Catalyzes the transfer of pyrophosphate from adenosine triphosphate (ATP) to 6-hydroxymethyl-7,8-dihydropterin, an enzymatic step in folate biosynthesis pathway.</text>
</comment>
<dbReference type="Pfam" id="PF01288">
    <property type="entry name" value="HPPK"/>
    <property type="match status" value="1"/>
</dbReference>
<evidence type="ECO:0000256" key="4">
    <source>
        <dbReference type="ARBA" id="ARBA00016218"/>
    </source>
</evidence>
<keyword evidence="6" id="KW-0547">Nucleotide-binding</keyword>
<dbReference type="EMBL" id="VFPT01000001">
    <property type="protein sequence ID" value="TQM91942.1"/>
    <property type="molecule type" value="Genomic_DNA"/>
</dbReference>
<comment type="caution">
    <text evidence="14">The sequence shown here is derived from an EMBL/GenBank/DDBJ whole genome shotgun (WGS) entry which is preliminary data.</text>
</comment>
<evidence type="ECO:0000256" key="5">
    <source>
        <dbReference type="ARBA" id="ARBA00022679"/>
    </source>
</evidence>
<dbReference type="AlphaFoldDB" id="A0A543KA63"/>
<evidence type="ECO:0000259" key="13">
    <source>
        <dbReference type="Pfam" id="PF01288"/>
    </source>
</evidence>
<evidence type="ECO:0000256" key="12">
    <source>
        <dbReference type="ARBA" id="ARBA00033413"/>
    </source>
</evidence>
<reference evidence="14 15" key="1">
    <citation type="submission" date="2019-06" db="EMBL/GenBank/DDBJ databases">
        <title>Genomic Encyclopedia of Archaeal and Bacterial Type Strains, Phase II (KMG-II): from individual species to whole genera.</title>
        <authorList>
            <person name="Goeker M."/>
        </authorList>
    </citation>
    <scope>NUCLEOTIDE SEQUENCE [LARGE SCALE GENOMIC DNA]</scope>
    <source>
        <strain evidence="14 15">DSM 18423</strain>
    </source>
</reference>
<dbReference type="InterPro" id="IPR035907">
    <property type="entry name" value="Hppk_sf"/>
</dbReference>
<dbReference type="GO" id="GO:0005524">
    <property type="term" value="F:ATP binding"/>
    <property type="evidence" value="ECO:0007669"/>
    <property type="project" value="UniProtKB-KW"/>
</dbReference>
<dbReference type="RefSeq" id="WP_142079723.1">
    <property type="nucleotide sequence ID" value="NZ_VFPT01000001.1"/>
</dbReference>
<dbReference type="SUPFAM" id="SSF55083">
    <property type="entry name" value="6-hydroxymethyl-7,8-dihydropterin pyrophosphokinase, HPPK"/>
    <property type="match status" value="1"/>
</dbReference>
<dbReference type="GO" id="GO:0046654">
    <property type="term" value="P:tetrahydrofolate biosynthetic process"/>
    <property type="evidence" value="ECO:0007669"/>
    <property type="project" value="UniProtKB-UniPathway"/>
</dbReference>